<dbReference type="GO" id="GO:0006890">
    <property type="term" value="P:retrograde vesicle-mediated transport, Golgi to endoplasmic reticulum"/>
    <property type="evidence" value="ECO:0007669"/>
    <property type="project" value="InterPro"/>
</dbReference>
<feature type="region of interest" description="Disordered" evidence="5">
    <location>
        <begin position="1"/>
        <end position="32"/>
    </location>
</feature>
<keyword evidence="8" id="KW-1185">Reference proteome</keyword>
<reference evidence="7" key="1">
    <citation type="submission" date="2022-12" db="EMBL/GenBank/DDBJ databases">
        <title>Draft genome assemblies for two species of Escallonia (Escalloniales).</title>
        <authorList>
            <person name="Chanderbali A."/>
            <person name="Dervinis C."/>
            <person name="Anghel I."/>
            <person name="Soltis D."/>
            <person name="Soltis P."/>
            <person name="Zapata F."/>
        </authorList>
    </citation>
    <scope>NUCLEOTIDE SEQUENCE</scope>
    <source>
        <strain evidence="7">UCBG64.0493</strain>
        <tissue evidence="7">Leaf</tissue>
    </source>
</reference>
<dbReference type="GO" id="GO:0015031">
    <property type="term" value="P:protein transport"/>
    <property type="evidence" value="ECO:0007669"/>
    <property type="project" value="UniProtKB-KW"/>
</dbReference>
<sequence>MHSAITDDQHHHRIYPPGQDRHRSPSPSGCLLSRLPIVPPGIAVVRWRKARMKSSTRYVTTPQGPMLPIILLLIKRQLKEKWREYRDPQKVRKLASLFVSPRGERVAIASGNQITMLKKDDDYCDPCGVFSSDGLVTFTCGSWSESHEVLGVADDTDTVYFIKANGEEITRITKKLLKASVSIIGLILLDDCDIKKSCLCTFSVLTADGSLHDIEISQDPSASISSACTSNNGSMLKKHFPPNVFCIDFFRETSLFAVVSSASSISLTSGGNAGSSILSIWQRSRNKDLTQLSSTEVDGLYSKPKGYVGQFTSPKVLFSPRGKFVATLDIRGFLVTFKVDEEQGSLSQFFCEERHNSSRQKQHMEDVSDFTWWSDQILTVAKRTGTVAMVGVLNGVKVSGDDPVYYAPVLERVELFPGRLFLLESTSSDGSYKSSHIKAGSDLHLMETCILDKYNQFDIANRQWSLISFLERSVPEMYGAFISGGKYQTALEFADRHKLDKDEVLKSQWLHSGQGANEIDMFLSIIKDQAFVVSECVNKVGPTEDAVRALLAYGLRVTNQYTFSESEDDESSVISDFRLARLKLLQFRDRLETFLGINMGRFSVQEYRKFRILPINEAAVALAKSGKIGALNLLFKRHPYSLNPFMLEILAAIPETVPVQTYGQLLPGCSPPSSISLRDADWVECEKMVSYIKEIPQNHEISIQIRTEPIVKQSIGFLWPSGDELLIWYKQRARDIDTLSGQLDNCLCLVDFACHKGICELQQLHEDISCLHQLIYSDVDASEMNFSMSLSAWEQLTDYERFKLMLRGVNEENVVERLRAKAIPFMQKRLHVADPPSGDGFIDNPSTVNKTTVSFLVRWMTEIALENRLDICSTVVEEGCRDFERNGFFNNEAEVVDCALQCIYSCSSTDRWSTMASMLSKLPKVQDTKFEGLKRSLKTAEGHIEAGRLLSFYQVPKPIRFFQAAHKDGKGVKQILRLILSKFIRKQPGRSDNDWANMWRDLQSLQEKAFPFLDLEYMLMEFCRGLLKAGKFSLASNYLKGAGSVALATDKAENLVIQAAREFFFSASSLACSEIWKAKECLNIFPSSRNIKAEADIIDALTDKLPNLGVSILPLQFRQNKDPMEIIKLAITSQAGAYLNVDEIIEIAKLFGLSSQDDIFAVQEAIAREAAVAGDLQLAFDLCLVLAKKGHGPIWDLCAALARGPALENMDISSRKQLLGFALSHCDDESISELLNAWKDLDIQGQCETVMALTGTDPPNSVDGFPIISNPLHDTQDIVDLREWSGAIDGIDRDDQEVRLNAINNILSVANKFSEESGSDWNFLTENRKLLSFADLWLPWLLELSREAETDKKFIAGSLLGKLCVSLRTRAVLIILSWLARNDFAPKDDLIAVVAKSIIKPPATEERDILGCTFLLNLLDAFHGVEIIEEQVRTREEYDDICSIMNVGMIYSSLHNSGVECKGPDQRRELLLRKFQERHTSVRSDEWDKLDEAQSSFWREWKLKLEEQRRVADHTRVLEQIIPGVEVARFLKGDVRYMENVVFSLIESVKLDNKRILKDLMKLASTYGLDQTKVLLQYLRSISVSEVWAIDDIEAEISEFKGKLLNCAEEAINTIFFSVYPAIDGRQKQRLSFVYGLLSDCFFHLEQTKKLVDQDPGSGHLYEIIAQECSRVSFIKELNFKNISGLRGLNLECFNSEVYAHVDEVSVEALAKMVETLGSICGDPPTAGLVSWQDVYRHHVLSFMTTLEATVNKETHFQSPENTRCLINELERSYDMCKKYIRVLPYPSASDMMTRFFTGILPVNDSFDSISCDSTWQDCLIVLLNFWLRLSDDMQDLVSHEGQEEKISPKCLMVCLKVFVSLVMKGKVSPNQGWGTVVGYANHRLSGNVAVETSSFCTAMILSDCRFEAILDVYSEAVSQFAPGSTLNADPQVCFDSIQDLPNLYLSTLETILRDLASGSVDHENLHRLVSSLSKMEGDLEELKRVRQAVWARIAKFSDNLELPSQVRVYALELMQFVAAEGRNLKAFSTELQTDVLPWEGWDSLQSATANGDNFSDHGVSNVTDATTRFANTLVALKSSQLVSAISPKFEITPDNLLTVESAVSCFLKVSAAAISERHCDTLLAILGEWEGLFTTGRYEAKSGESSDAKDNWGNDDWDEGWESFPEEPVEKETKKENTLSVHPLHLCWVEILKKLVLASRFTDVLKLIDQSITKMSGLLLDEDGACSLNETLIGVDSFVALKMSMLLPYEAMRVQCLAAVEDKVKLGGISDTIGRDHEFLTLVLYSGVISTIITKSSLGSTFSYLCYMVGNFCHRCQEAQLSILKRRGADGHESNEKGILFIFETVLFPCFISELVKADQQILAGFLVTKFMHTNPSLSLINVAEASLRRYLERQLQVSEHDDGFALENLSCCEPFVNTVSILKGGLGNRIKSALSLLPHTADR</sequence>
<feature type="compositionally biased region" description="Basic and acidic residues" evidence="5">
    <location>
        <begin position="1"/>
        <end position="10"/>
    </location>
</feature>
<dbReference type="GO" id="GO:0000149">
    <property type="term" value="F:SNARE binding"/>
    <property type="evidence" value="ECO:0007669"/>
    <property type="project" value="TreeGrafter"/>
</dbReference>
<comment type="caution">
    <text evidence="7">The sequence shown here is derived from an EMBL/GenBank/DDBJ whole genome shotgun (WGS) entry which is preliminary data.</text>
</comment>
<evidence type="ECO:0000256" key="5">
    <source>
        <dbReference type="SAM" id="MobiDB-lite"/>
    </source>
</evidence>
<evidence type="ECO:0000256" key="4">
    <source>
        <dbReference type="ARBA" id="ARBA00022927"/>
    </source>
</evidence>
<evidence type="ECO:0000256" key="3">
    <source>
        <dbReference type="ARBA" id="ARBA00022824"/>
    </source>
</evidence>
<name>A0AA89B6Y3_9ASTE</name>
<accession>A0AA89B6Y3</accession>
<feature type="compositionally biased region" description="Acidic residues" evidence="5">
    <location>
        <begin position="2154"/>
        <end position="2168"/>
    </location>
</feature>
<feature type="region of interest" description="Disordered" evidence="5">
    <location>
        <begin position="2143"/>
        <end position="2168"/>
    </location>
</feature>
<evidence type="ECO:0000313" key="8">
    <source>
        <dbReference type="Proteomes" id="UP001188597"/>
    </source>
</evidence>
<dbReference type="PANTHER" id="PTHR15922:SF2">
    <property type="entry name" value="NBAS SUBUNIT OF NRZ TETHERING COMPLEX"/>
    <property type="match status" value="1"/>
</dbReference>
<keyword evidence="3" id="KW-0256">Endoplasmic reticulum</keyword>
<comment type="subcellular location">
    <subcellularLocation>
        <location evidence="1">Endoplasmic reticulum</location>
    </subcellularLocation>
</comment>
<proteinExistence type="predicted"/>
<organism evidence="7 8">
    <name type="scientific">Escallonia herrerae</name>
    <dbReference type="NCBI Taxonomy" id="1293975"/>
    <lineage>
        <taxon>Eukaryota</taxon>
        <taxon>Viridiplantae</taxon>
        <taxon>Streptophyta</taxon>
        <taxon>Embryophyta</taxon>
        <taxon>Tracheophyta</taxon>
        <taxon>Spermatophyta</taxon>
        <taxon>Magnoliopsida</taxon>
        <taxon>eudicotyledons</taxon>
        <taxon>Gunneridae</taxon>
        <taxon>Pentapetalae</taxon>
        <taxon>asterids</taxon>
        <taxon>campanulids</taxon>
        <taxon>Escalloniales</taxon>
        <taxon>Escalloniaceae</taxon>
        <taxon>Escallonia</taxon>
    </lineage>
</organism>
<feature type="domain" description="Sec39" evidence="6">
    <location>
        <begin position="936"/>
        <end position="1151"/>
    </location>
</feature>
<feature type="compositionally biased region" description="Basic and acidic residues" evidence="5">
    <location>
        <begin position="2143"/>
        <end position="2153"/>
    </location>
</feature>
<evidence type="ECO:0000256" key="1">
    <source>
        <dbReference type="ARBA" id="ARBA00004240"/>
    </source>
</evidence>
<dbReference type="EMBL" id="JAVXUP010000481">
    <property type="protein sequence ID" value="KAK3026897.1"/>
    <property type="molecule type" value="Genomic_DNA"/>
</dbReference>
<dbReference type="Proteomes" id="UP001188597">
    <property type="component" value="Unassembled WGS sequence"/>
</dbReference>
<dbReference type="Pfam" id="PF08314">
    <property type="entry name" value="Sec39"/>
    <property type="match status" value="2"/>
</dbReference>
<dbReference type="InterPro" id="IPR013244">
    <property type="entry name" value="Sec39_domain"/>
</dbReference>
<dbReference type="SUPFAM" id="SSF50978">
    <property type="entry name" value="WD40 repeat-like"/>
    <property type="match status" value="1"/>
</dbReference>
<protein>
    <recommendedName>
        <fullName evidence="6">Sec39 domain-containing protein</fullName>
    </recommendedName>
</protein>
<evidence type="ECO:0000259" key="6">
    <source>
        <dbReference type="Pfam" id="PF08314"/>
    </source>
</evidence>
<evidence type="ECO:0000256" key="2">
    <source>
        <dbReference type="ARBA" id="ARBA00022448"/>
    </source>
</evidence>
<gene>
    <name evidence="7" type="ORF">RJ639_041366</name>
</gene>
<dbReference type="InterPro" id="IPR036322">
    <property type="entry name" value="WD40_repeat_dom_sf"/>
</dbReference>
<evidence type="ECO:0000313" key="7">
    <source>
        <dbReference type="EMBL" id="KAK3026897.1"/>
    </source>
</evidence>
<feature type="domain" description="Sec39" evidence="6">
    <location>
        <begin position="619"/>
        <end position="925"/>
    </location>
</feature>
<dbReference type="GO" id="GO:0070939">
    <property type="term" value="C:Dsl1/NZR complex"/>
    <property type="evidence" value="ECO:0007669"/>
    <property type="project" value="TreeGrafter"/>
</dbReference>
<dbReference type="PANTHER" id="PTHR15922">
    <property type="entry name" value="NEUROBLASTOMA-AMPLIFIED SEQUENCE"/>
    <property type="match status" value="1"/>
</dbReference>
<keyword evidence="2" id="KW-0813">Transport</keyword>
<keyword evidence="4" id="KW-0653">Protein transport</keyword>